<proteinExistence type="inferred from homology"/>
<keyword evidence="6" id="KW-1133">Transmembrane helix</keyword>
<organism evidence="13 14">
    <name type="scientific">Phlebotomus papatasi</name>
    <name type="common">Sandfly</name>
    <dbReference type="NCBI Taxonomy" id="29031"/>
    <lineage>
        <taxon>Eukaryota</taxon>
        <taxon>Metazoa</taxon>
        <taxon>Ecdysozoa</taxon>
        <taxon>Arthropoda</taxon>
        <taxon>Hexapoda</taxon>
        <taxon>Insecta</taxon>
        <taxon>Pterygota</taxon>
        <taxon>Neoptera</taxon>
        <taxon>Endopterygota</taxon>
        <taxon>Diptera</taxon>
        <taxon>Nematocera</taxon>
        <taxon>Psychodoidea</taxon>
        <taxon>Psychodidae</taxon>
        <taxon>Phlebotomus</taxon>
        <taxon>Phlebotomus</taxon>
    </lineage>
</organism>
<keyword evidence="3 12" id="KW-0813">Transport</keyword>
<evidence type="ECO:0000256" key="4">
    <source>
        <dbReference type="ARBA" id="ARBA00022461"/>
    </source>
</evidence>
<keyword evidence="5 12" id="KW-0812">Transmembrane</keyword>
<evidence type="ECO:0000256" key="11">
    <source>
        <dbReference type="ARBA" id="ARBA00023303"/>
    </source>
</evidence>
<dbReference type="GO" id="GO:0005886">
    <property type="term" value="C:plasma membrane"/>
    <property type="evidence" value="ECO:0007669"/>
    <property type="project" value="TreeGrafter"/>
</dbReference>
<keyword evidence="11 12" id="KW-0407">Ion channel</keyword>
<keyword evidence="8 12" id="KW-0406">Ion transport</keyword>
<evidence type="ECO:0000313" key="14">
    <source>
        <dbReference type="Proteomes" id="UP000092462"/>
    </source>
</evidence>
<dbReference type="AlphaFoldDB" id="A0A1B0D0V4"/>
<evidence type="ECO:0000256" key="2">
    <source>
        <dbReference type="ARBA" id="ARBA00007193"/>
    </source>
</evidence>
<sequence length="367" mass="43383">MEKLNESWVKSPKKHKFRKLRAKHLFREYCEKSTVHGMKYFAEKDRPAWEKLLWIVLFVMSLFACGKMIERAWLKLNNSPLAVTFAEKAVHITQVPFPAVTICSSVKFRSRDFSFKKYQEDPEKYKHWEETYRNLGQLCDNYDPLPGNLDNDILDIIRKHSPDDRSMIKMITFRDDKLNTTESFHESFTTQGLCYTFNRLPLQDIYRPSCVFSQENESFPLNAKVNWSVETGFTDYRETYPRRAVNIRQESGLQIILQINKKDVDILCQNSAGYMLQFHSPSDIPRMDEHSVIIPVDRFAQIAIEPRLINTPRNVEVYPPEQRECYFNSERKLQHFKIYSERNCKMECLANWTLTLCGCVSFFMPSK</sequence>
<keyword evidence="4 12" id="KW-0894">Sodium channel</keyword>
<evidence type="ECO:0000256" key="9">
    <source>
        <dbReference type="ARBA" id="ARBA00023136"/>
    </source>
</evidence>
<reference evidence="13" key="1">
    <citation type="submission" date="2022-08" db="UniProtKB">
        <authorList>
            <consortium name="EnsemblMetazoa"/>
        </authorList>
    </citation>
    <scope>IDENTIFICATION</scope>
    <source>
        <strain evidence="13">Israel</strain>
    </source>
</reference>
<dbReference type="VEuPathDB" id="VectorBase:PPAI000978"/>
<evidence type="ECO:0000256" key="1">
    <source>
        <dbReference type="ARBA" id="ARBA00004141"/>
    </source>
</evidence>
<keyword evidence="14" id="KW-1185">Reference proteome</keyword>
<evidence type="ECO:0000256" key="6">
    <source>
        <dbReference type="ARBA" id="ARBA00022989"/>
    </source>
</evidence>
<name>A0A1B0D0V4_PHLPP</name>
<evidence type="ECO:0000313" key="13">
    <source>
        <dbReference type="EnsemblMetazoa" id="PPAI000978-PA"/>
    </source>
</evidence>
<accession>A0A1B0D0V4</accession>
<evidence type="ECO:0000256" key="8">
    <source>
        <dbReference type="ARBA" id="ARBA00023065"/>
    </source>
</evidence>
<dbReference type="EMBL" id="AJVK01021717">
    <property type="status" value="NOT_ANNOTATED_CDS"/>
    <property type="molecule type" value="Genomic_DNA"/>
</dbReference>
<protein>
    <submittedName>
        <fullName evidence="13">Uncharacterized protein</fullName>
    </submittedName>
</protein>
<dbReference type="EnsemblMetazoa" id="PPAI000978-RA">
    <property type="protein sequence ID" value="PPAI000978-PA"/>
    <property type="gene ID" value="PPAI000978"/>
</dbReference>
<evidence type="ECO:0000256" key="7">
    <source>
        <dbReference type="ARBA" id="ARBA00023053"/>
    </source>
</evidence>
<evidence type="ECO:0000256" key="5">
    <source>
        <dbReference type="ARBA" id="ARBA00022692"/>
    </source>
</evidence>
<keyword evidence="7" id="KW-0915">Sodium</keyword>
<keyword evidence="10 12" id="KW-0739">Sodium transport</keyword>
<comment type="subcellular location">
    <subcellularLocation>
        <location evidence="1">Membrane</location>
        <topology evidence="1">Multi-pass membrane protein</topology>
    </subcellularLocation>
</comment>
<dbReference type="VEuPathDB" id="VectorBase:PPAPM1_002367"/>
<evidence type="ECO:0000256" key="12">
    <source>
        <dbReference type="RuleBase" id="RU000679"/>
    </source>
</evidence>
<dbReference type="Proteomes" id="UP000092462">
    <property type="component" value="Unassembled WGS sequence"/>
</dbReference>
<dbReference type="PANTHER" id="PTHR11690">
    <property type="entry name" value="AMILORIDE-SENSITIVE SODIUM CHANNEL-RELATED"/>
    <property type="match status" value="1"/>
</dbReference>
<dbReference type="InterPro" id="IPR001873">
    <property type="entry name" value="ENaC"/>
</dbReference>
<comment type="similarity">
    <text evidence="2 12">Belongs to the amiloride-sensitive sodium channel (TC 1.A.6) family.</text>
</comment>
<dbReference type="PANTHER" id="PTHR11690:SF288">
    <property type="entry name" value="AMILORIDE-SENSITIVE NA+ CHANNEL-RELATED"/>
    <property type="match status" value="1"/>
</dbReference>
<dbReference type="Gene3D" id="2.60.470.10">
    <property type="entry name" value="Acid-sensing ion channels like domains"/>
    <property type="match status" value="1"/>
</dbReference>
<evidence type="ECO:0000256" key="3">
    <source>
        <dbReference type="ARBA" id="ARBA00022448"/>
    </source>
</evidence>
<keyword evidence="9" id="KW-0472">Membrane</keyword>
<dbReference type="GO" id="GO:0015280">
    <property type="term" value="F:ligand-gated sodium channel activity"/>
    <property type="evidence" value="ECO:0007669"/>
    <property type="project" value="TreeGrafter"/>
</dbReference>
<evidence type="ECO:0000256" key="10">
    <source>
        <dbReference type="ARBA" id="ARBA00023201"/>
    </source>
</evidence>
<dbReference type="Pfam" id="PF00858">
    <property type="entry name" value="ASC"/>
    <property type="match status" value="1"/>
</dbReference>